<keyword evidence="1" id="KW-1185">Reference proteome</keyword>
<accession>A0A1I7WG51</accession>
<dbReference type="AlphaFoldDB" id="A0A1I7WG51"/>
<protein>
    <submittedName>
        <fullName evidence="2">Transposase</fullName>
    </submittedName>
</protein>
<reference evidence="2" key="1">
    <citation type="submission" date="2016-11" db="UniProtKB">
        <authorList>
            <consortium name="WormBaseParasite"/>
        </authorList>
    </citation>
    <scope>IDENTIFICATION</scope>
</reference>
<proteinExistence type="predicted"/>
<evidence type="ECO:0000313" key="2">
    <source>
        <dbReference type="WBParaSite" id="Hba_03906"/>
    </source>
</evidence>
<organism evidence="1 2">
    <name type="scientific">Heterorhabditis bacteriophora</name>
    <name type="common">Entomopathogenic nematode worm</name>
    <dbReference type="NCBI Taxonomy" id="37862"/>
    <lineage>
        <taxon>Eukaryota</taxon>
        <taxon>Metazoa</taxon>
        <taxon>Ecdysozoa</taxon>
        <taxon>Nematoda</taxon>
        <taxon>Chromadorea</taxon>
        <taxon>Rhabditida</taxon>
        <taxon>Rhabditina</taxon>
        <taxon>Rhabditomorpha</taxon>
        <taxon>Strongyloidea</taxon>
        <taxon>Heterorhabditidae</taxon>
        <taxon>Heterorhabditis</taxon>
    </lineage>
</organism>
<evidence type="ECO:0000313" key="1">
    <source>
        <dbReference type="Proteomes" id="UP000095283"/>
    </source>
</evidence>
<dbReference type="Proteomes" id="UP000095283">
    <property type="component" value="Unplaced"/>
</dbReference>
<name>A0A1I7WG51_HETBA</name>
<dbReference type="WBParaSite" id="Hba_03906">
    <property type="protein sequence ID" value="Hba_03906"/>
    <property type="gene ID" value="Hba_03906"/>
</dbReference>
<sequence length="23" mass="2979">MRLITMKVTQYNNSYRRQLRLHR</sequence>